<dbReference type="AlphaFoldDB" id="A0A136IUA7"/>
<keyword evidence="2" id="KW-1185">Reference proteome</keyword>
<dbReference type="Proteomes" id="UP000070501">
    <property type="component" value="Unassembled WGS sequence"/>
</dbReference>
<reference evidence="2" key="1">
    <citation type="submission" date="2016-02" db="EMBL/GenBank/DDBJ databases">
        <title>Draft genome sequence of Microdochium bolleyi, a fungal endophyte of beachgrass.</title>
        <authorList>
            <consortium name="DOE Joint Genome Institute"/>
            <person name="David A.S."/>
            <person name="May G."/>
            <person name="Haridas S."/>
            <person name="Lim J."/>
            <person name="Wang M."/>
            <person name="Labutti K."/>
            <person name="Lipzen A."/>
            <person name="Barry K."/>
            <person name="Grigoriev I.V."/>
        </authorList>
    </citation>
    <scope>NUCLEOTIDE SEQUENCE [LARGE SCALE GENOMIC DNA]</scope>
    <source>
        <strain evidence="2">J235TASD1</strain>
    </source>
</reference>
<dbReference type="EMBL" id="KQ964258">
    <property type="protein sequence ID" value="KXJ88570.1"/>
    <property type="molecule type" value="Genomic_DNA"/>
</dbReference>
<evidence type="ECO:0000313" key="2">
    <source>
        <dbReference type="Proteomes" id="UP000070501"/>
    </source>
</evidence>
<name>A0A136IUA7_9PEZI</name>
<evidence type="ECO:0000313" key="1">
    <source>
        <dbReference type="EMBL" id="KXJ88570.1"/>
    </source>
</evidence>
<protein>
    <submittedName>
        <fullName evidence="1">Uncharacterized protein</fullName>
    </submittedName>
</protein>
<sequence>MSSWPSPTLPLPISSFLAVRFVSTGTLLSLSPFCTLLLATTTFASPTPVPRRYSFSGSRFQFSFCTTLLA</sequence>
<proteinExistence type="predicted"/>
<gene>
    <name evidence="1" type="ORF">Micbo1qcDRAFT_166634</name>
</gene>
<accession>A0A136IUA7</accession>
<organism evidence="1 2">
    <name type="scientific">Microdochium bolleyi</name>
    <dbReference type="NCBI Taxonomy" id="196109"/>
    <lineage>
        <taxon>Eukaryota</taxon>
        <taxon>Fungi</taxon>
        <taxon>Dikarya</taxon>
        <taxon>Ascomycota</taxon>
        <taxon>Pezizomycotina</taxon>
        <taxon>Sordariomycetes</taxon>
        <taxon>Xylariomycetidae</taxon>
        <taxon>Xylariales</taxon>
        <taxon>Microdochiaceae</taxon>
        <taxon>Microdochium</taxon>
    </lineage>
</organism>
<dbReference type="InParanoid" id="A0A136IUA7"/>